<comment type="caution">
    <text evidence="1">The sequence shown here is derived from an EMBL/GenBank/DDBJ whole genome shotgun (WGS) entry which is preliminary data.</text>
</comment>
<dbReference type="AlphaFoldDB" id="A0AAV7PAZ8"/>
<protein>
    <submittedName>
        <fullName evidence="1">Uncharacterized protein</fullName>
    </submittedName>
</protein>
<organism evidence="1 2">
    <name type="scientific">Pleurodeles waltl</name>
    <name type="common">Iberian ribbed newt</name>
    <dbReference type="NCBI Taxonomy" id="8319"/>
    <lineage>
        <taxon>Eukaryota</taxon>
        <taxon>Metazoa</taxon>
        <taxon>Chordata</taxon>
        <taxon>Craniata</taxon>
        <taxon>Vertebrata</taxon>
        <taxon>Euteleostomi</taxon>
        <taxon>Amphibia</taxon>
        <taxon>Batrachia</taxon>
        <taxon>Caudata</taxon>
        <taxon>Salamandroidea</taxon>
        <taxon>Salamandridae</taxon>
        <taxon>Pleurodelinae</taxon>
        <taxon>Pleurodeles</taxon>
    </lineage>
</organism>
<accession>A0AAV7PAZ8</accession>
<reference evidence="1" key="1">
    <citation type="journal article" date="2022" name="bioRxiv">
        <title>Sequencing and chromosome-scale assembly of the giantPleurodeles waltlgenome.</title>
        <authorList>
            <person name="Brown T."/>
            <person name="Elewa A."/>
            <person name="Iarovenko S."/>
            <person name="Subramanian E."/>
            <person name="Araus A.J."/>
            <person name="Petzold A."/>
            <person name="Susuki M."/>
            <person name="Suzuki K.-i.T."/>
            <person name="Hayashi T."/>
            <person name="Toyoda A."/>
            <person name="Oliveira C."/>
            <person name="Osipova E."/>
            <person name="Leigh N.D."/>
            <person name="Simon A."/>
            <person name="Yun M.H."/>
        </authorList>
    </citation>
    <scope>NUCLEOTIDE SEQUENCE</scope>
    <source>
        <strain evidence="1">20211129_DDA</strain>
        <tissue evidence="1">Liver</tissue>
    </source>
</reference>
<dbReference type="EMBL" id="JANPWB010000011">
    <property type="protein sequence ID" value="KAJ1124601.1"/>
    <property type="molecule type" value="Genomic_DNA"/>
</dbReference>
<evidence type="ECO:0000313" key="2">
    <source>
        <dbReference type="Proteomes" id="UP001066276"/>
    </source>
</evidence>
<proteinExistence type="predicted"/>
<name>A0AAV7PAZ8_PLEWA</name>
<evidence type="ECO:0000313" key="1">
    <source>
        <dbReference type="EMBL" id="KAJ1124601.1"/>
    </source>
</evidence>
<dbReference type="Proteomes" id="UP001066276">
    <property type="component" value="Chromosome 7"/>
</dbReference>
<gene>
    <name evidence="1" type="ORF">NDU88_003050</name>
</gene>
<keyword evidence="2" id="KW-1185">Reference proteome</keyword>
<sequence>MDKRQGLGVGGLFGRCDTQWALCRRARSFFCEVCCWIGGLRLLGGVFISDVVLVFIMEPNKVVQELKVLQDEGREDLLKEGVLEQAWVGVKRPKRVSADGVSAAVAACTSPVKMGKKCKAKSAFGRKLLRSPRSDEEPMPEVFDMSFSSAGRRRGGGRFSRRHGASLARRVAAGGRGSAEAGAVSVSGCMRVRPFLRMRKWLVALNKPDRR</sequence>